<gene>
    <name evidence="4" type="ORF">AC631_02620</name>
</gene>
<dbReference type="Proteomes" id="UP000054251">
    <property type="component" value="Unassembled WGS sequence"/>
</dbReference>
<accession>A0A0V1PZD0</accession>
<keyword evidence="1" id="KW-0547">Nucleotide-binding</keyword>
<evidence type="ECO:0000256" key="1">
    <source>
        <dbReference type="ARBA" id="ARBA00022741"/>
    </source>
</evidence>
<feature type="domain" description="AMP-dependent synthetase/ligase" evidence="3">
    <location>
        <begin position="177"/>
        <end position="412"/>
    </location>
</feature>
<reference evidence="4 5" key="1">
    <citation type="submission" date="2015-11" db="EMBL/GenBank/DDBJ databases">
        <title>The genome of Debaryomyces fabryi.</title>
        <authorList>
            <person name="Tafer H."/>
            <person name="Lopandic K."/>
        </authorList>
    </citation>
    <scope>NUCLEOTIDE SEQUENCE [LARGE SCALE GENOMIC DNA]</scope>
    <source>
        <strain evidence="4 5">CBS 789</strain>
    </source>
</reference>
<dbReference type="InterPro" id="IPR042099">
    <property type="entry name" value="ANL_N_sf"/>
</dbReference>
<dbReference type="PANTHER" id="PTHR43272">
    <property type="entry name" value="LONG-CHAIN-FATTY-ACID--COA LIGASE"/>
    <property type="match status" value="1"/>
</dbReference>
<dbReference type="AlphaFoldDB" id="A0A0V1PZD0"/>
<sequence>MASMDVNITRSSDVYDFSDSKYLFKPYNKPISELIRDYLPLLDEHLHQCISIPGTEEPGYSGVYRNKIFSNGLKKTLTPYLTTYHEFFKNAVDLFKDKPCLAGRKYDYVAKNSANEYSSKSFKEIDEMKSTYGSGILYLLQKNPYKNNEKFESHRKIDNHIRDYETYDTSNHSFVACIYSANRPEWLLSDLMCSSYSITNTALYDTLGPDTSEYILHNTQSPVIITSKNHIASIVQLKKNAPKELEHVIQIICLDPLDLKNETPLSSEDQSLVRLCKEFNIELCDLNYTINLGASFPTPELPPTPNSLFTISFTSGTTGSKPKGVLLTHSIAAAAITSNFITLPKIKDIKTFAFLPLAHIFERLNCAYGVSQGACMGFPQICGTPLTLIEDLKIFKPHSMSNVPRIFTKYEAAIKAQTIDHPTSSVTRAVYRKVLNKKMKWQEAHDGADGRHPLYDSLFLDNIRKELK</sequence>
<dbReference type="Pfam" id="PF00501">
    <property type="entry name" value="AMP-binding"/>
    <property type="match status" value="1"/>
</dbReference>
<evidence type="ECO:0000256" key="2">
    <source>
        <dbReference type="ARBA" id="ARBA00022840"/>
    </source>
</evidence>
<dbReference type="PANTHER" id="PTHR43272:SF33">
    <property type="entry name" value="AMP-BINDING DOMAIN-CONTAINING PROTEIN-RELATED"/>
    <property type="match status" value="1"/>
</dbReference>
<proteinExistence type="predicted"/>
<dbReference type="GO" id="GO:0005783">
    <property type="term" value="C:endoplasmic reticulum"/>
    <property type="evidence" value="ECO:0007669"/>
    <property type="project" value="TreeGrafter"/>
</dbReference>
<dbReference type="GO" id="GO:0016020">
    <property type="term" value="C:membrane"/>
    <property type="evidence" value="ECO:0007669"/>
    <property type="project" value="TreeGrafter"/>
</dbReference>
<organism evidence="4 5">
    <name type="scientific">Debaryomyces fabryi</name>
    <dbReference type="NCBI Taxonomy" id="58627"/>
    <lineage>
        <taxon>Eukaryota</taxon>
        <taxon>Fungi</taxon>
        <taxon>Dikarya</taxon>
        <taxon>Ascomycota</taxon>
        <taxon>Saccharomycotina</taxon>
        <taxon>Pichiomycetes</taxon>
        <taxon>Debaryomycetaceae</taxon>
        <taxon>Debaryomyces</taxon>
    </lineage>
</organism>
<dbReference type="OrthoDB" id="1700726at2759"/>
<keyword evidence="2" id="KW-0067">ATP-binding</keyword>
<evidence type="ECO:0000259" key="3">
    <source>
        <dbReference type="Pfam" id="PF00501"/>
    </source>
</evidence>
<evidence type="ECO:0000313" key="4">
    <source>
        <dbReference type="EMBL" id="KSA01611.1"/>
    </source>
</evidence>
<dbReference type="InterPro" id="IPR000873">
    <property type="entry name" value="AMP-dep_synth/lig_dom"/>
</dbReference>
<protein>
    <recommendedName>
        <fullName evidence="3">AMP-dependent synthetase/ligase domain-containing protein</fullName>
    </recommendedName>
</protein>
<dbReference type="RefSeq" id="XP_015467713.1">
    <property type="nucleotide sequence ID" value="XM_015611450.1"/>
</dbReference>
<dbReference type="Gene3D" id="3.40.50.12780">
    <property type="entry name" value="N-terminal domain of ligase-like"/>
    <property type="match status" value="1"/>
</dbReference>
<name>A0A0V1PZD0_9ASCO</name>
<comment type="caution">
    <text evidence="4">The sequence shown here is derived from an EMBL/GenBank/DDBJ whole genome shotgun (WGS) entry which is preliminary data.</text>
</comment>
<dbReference type="SUPFAM" id="SSF56801">
    <property type="entry name" value="Acetyl-CoA synthetase-like"/>
    <property type="match status" value="1"/>
</dbReference>
<evidence type="ECO:0000313" key="5">
    <source>
        <dbReference type="Proteomes" id="UP000054251"/>
    </source>
</evidence>
<dbReference type="EMBL" id="LMYN01000048">
    <property type="protein sequence ID" value="KSA01611.1"/>
    <property type="molecule type" value="Genomic_DNA"/>
</dbReference>
<dbReference type="GO" id="GO:0004467">
    <property type="term" value="F:long-chain fatty acid-CoA ligase activity"/>
    <property type="evidence" value="ECO:0007669"/>
    <property type="project" value="TreeGrafter"/>
</dbReference>
<keyword evidence="5" id="KW-1185">Reference proteome</keyword>
<dbReference type="GO" id="GO:0005524">
    <property type="term" value="F:ATP binding"/>
    <property type="evidence" value="ECO:0007669"/>
    <property type="project" value="UniProtKB-KW"/>
</dbReference>
<dbReference type="GeneID" id="26839629"/>